<evidence type="ECO:0000256" key="1">
    <source>
        <dbReference type="SAM" id="MobiDB-lite"/>
    </source>
</evidence>
<dbReference type="STRING" id="4540.A0A3L6RKK6"/>
<dbReference type="AlphaFoldDB" id="A0A3L6RKK6"/>
<organism evidence="2 3">
    <name type="scientific">Panicum miliaceum</name>
    <name type="common">Proso millet</name>
    <name type="synonym">Broomcorn millet</name>
    <dbReference type="NCBI Taxonomy" id="4540"/>
    <lineage>
        <taxon>Eukaryota</taxon>
        <taxon>Viridiplantae</taxon>
        <taxon>Streptophyta</taxon>
        <taxon>Embryophyta</taxon>
        <taxon>Tracheophyta</taxon>
        <taxon>Spermatophyta</taxon>
        <taxon>Magnoliopsida</taxon>
        <taxon>Liliopsida</taxon>
        <taxon>Poales</taxon>
        <taxon>Poaceae</taxon>
        <taxon>PACMAD clade</taxon>
        <taxon>Panicoideae</taxon>
        <taxon>Panicodae</taxon>
        <taxon>Paniceae</taxon>
        <taxon>Panicinae</taxon>
        <taxon>Panicum</taxon>
        <taxon>Panicum sect. Panicum</taxon>
    </lineage>
</organism>
<sequence>MTRCRFHDDGAEHEVTVACRREEWEPSRDGEVAVSVDSKKVVETHRVKWNFRGNRMAGTGDGAVVEVMWDVYDWWFAGVLKQHAGRSSWSRRAGPRMATGCGWTRRWPARANPPRQVFFWATPSRRARGWRSKFRGWRRDDSALSTEGARATRSAGTGAVEGLEAEARRLPLKQNHGWEVQGRPLASWTVERQGRRRFDRVSPDVRGEGPASAEATASRGSSARVLGFSERGARACPRAPGILRLPCSRVGRADGGAWRFVEERGAAAREGEDGDELLTDGGGRGTNVGCPKRSGLFNYLPSTYSILPFLF</sequence>
<accession>A0A3L6RKK6</accession>
<dbReference type="OrthoDB" id="678233at2759"/>
<protein>
    <submittedName>
        <fullName evidence="2">Uncharacterized protein</fullName>
    </submittedName>
</protein>
<evidence type="ECO:0000313" key="3">
    <source>
        <dbReference type="Proteomes" id="UP000275267"/>
    </source>
</evidence>
<gene>
    <name evidence="2" type="ORF">C2845_PM13G19490</name>
</gene>
<dbReference type="Proteomes" id="UP000275267">
    <property type="component" value="Unassembled WGS sequence"/>
</dbReference>
<keyword evidence="3" id="KW-1185">Reference proteome</keyword>
<feature type="region of interest" description="Disordered" evidence="1">
    <location>
        <begin position="199"/>
        <end position="220"/>
    </location>
</feature>
<dbReference type="PANTHER" id="PTHR31972">
    <property type="entry name" value="EXPRESSED PROTEIN"/>
    <property type="match status" value="1"/>
</dbReference>
<name>A0A3L6RKK6_PANMI</name>
<evidence type="ECO:0000313" key="2">
    <source>
        <dbReference type="EMBL" id="RLN04903.1"/>
    </source>
</evidence>
<proteinExistence type="predicted"/>
<dbReference type="InterPro" id="IPR008586">
    <property type="entry name" value="DUF868_pln"/>
</dbReference>
<comment type="caution">
    <text evidence="2">The sequence shown here is derived from an EMBL/GenBank/DDBJ whole genome shotgun (WGS) entry which is preliminary data.</text>
</comment>
<dbReference type="Pfam" id="PF05910">
    <property type="entry name" value="DUF868"/>
    <property type="match status" value="1"/>
</dbReference>
<dbReference type="PANTHER" id="PTHR31972:SF51">
    <property type="entry name" value="DUF868 DOMAIN-CONTAINING PROTEIN"/>
    <property type="match status" value="1"/>
</dbReference>
<dbReference type="EMBL" id="PQIB02000008">
    <property type="protein sequence ID" value="RLN04903.1"/>
    <property type="molecule type" value="Genomic_DNA"/>
</dbReference>
<reference evidence="3" key="1">
    <citation type="journal article" date="2019" name="Nat. Commun.">
        <title>The genome of broomcorn millet.</title>
        <authorList>
            <person name="Zou C."/>
            <person name="Miki D."/>
            <person name="Li D."/>
            <person name="Tang Q."/>
            <person name="Xiao L."/>
            <person name="Rajput S."/>
            <person name="Deng P."/>
            <person name="Jia W."/>
            <person name="Huang R."/>
            <person name="Zhang M."/>
            <person name="Sun Y."/>
            <person name="Hu J."/>
            <person name="Fu X."/>
            <person name="Schnable P.S."/>
            <person name="Li F."/>
            <person name="Zhang H."/>
            <person name="Feng B."/>
            <person name="Zhu X."/>
            <person name="Liu R."/>
            <person name="Schnable J.C."/>
            <person name="Zhu J.-K."/>
            <person name="Zhang H."/>
        </authorList>
    </citation>
    <scope>NUCLEOTIDE SEQUENCE [LARGE SCALE GENOMIC DNA]</scope>
</reference>